<evidence type="ECO:0000259" key="1">
    <source>
        <dbReference type="Pfam" id="PF00534"/>
    </source>
</evidence>
<dbReference type="SUPFAM" id="SSF53756">
    <property type="entry name" value="UDP-Glycosyltransferase/glycogen phosphorylase"/>
    <property type="match status" value="1"/>
</dbReference>
<dbReference type="EMBL" id="JAENIG010000008">
    <property type="protein sequence ID" value="MBK1855789.1"/>
    <property type="molecule type" value="Genomic_DNA"/>
</dbReference>
<dbReference type="CDD" id="cd03808">
    <property type="entry name" value="GT4_CapM-like"/>
    <property type="match status" value="1"/>
</dbReference>
<dbReference type="InterPro" id="IPR028098">
    <property type="entry name" value="Glyco_trans_4-like_N"/>
</dbReference>
<dbReference type="Pfam" id="PF13439">
    <property type="entry name" value="Glyco_transf_4"/>
    <property type="match status" value="1"/>
</dbReference>
<name>A0AAE2SF67_9BACT</name>
<dbReference type="Gene3D" id="3.40.50.2000">
    <property type="entry name" value="Glycogen Phosphorylase B"/>
    <property type="match status" value="2"/>
</dbReference>
<evidence type="ECO:0000259" key="2">
    <source>
        <dbReference type="Pfam" id="PF13439"/>
    </source>
</evidence>
<dbReference type="PANTHER" id="PTHR45947:SF3">
    <property type="entry name" value="SULFOQUINOVOSYL TRANSFERASE SQD2"/>
    <property type="match status" value="1"/>
</dbReference>
<gene>
    <name evidence="3" type="ORF">JIN83_12520</name>
</gene>
<evidence type="ECO:0000313" key="3">
    <source>
        <dbReference type="EMBL" id="MBK1855789.1"/>
    </source>
</evidence>
<protein>
    <submittedName>
        <fullName evidence="3">Glycosyltransferase family 4 protein</fullName>
    </submittedName>
</protein>
<accession>A0AAE2SF67</accession>
<feature type="domain" description="Glycosyl transferase family 1" evidence="1">
    <location>
        <begin position="176"/>
        <end position="330"/>
    </location>
</feature>
<keyword evidence="4" id="KW-1185">Reference proteome</keyword>
<dbReference type="PANTHER" id="PTHR45947">
    <property type="entry name" value="SULFOQUINOVOSYL TRANSFERASE SQD2"/>
    <property type="match status" value="1"/>
</dbReference>
<dbReference type="AlphaFoldDB" id="A0AAE2SF67"/>
<dbReference type="Proteomes" id="UP000634206">
    <property type="component" value="Unassembled WGS sequence"/>
</dbReference>
<dbReference type="GO" id="GO:0016757">
    <property type="term" value="F:glycosyltransferase activity"/>
    <property type="evidence" value="ECO:0007669"/>
    <property type="project" value="InterPro"/>
</dbReference>
<organism evidence="3 4">
    <name type="scientific">Oceaniferula flava</name>
    <dbReference type="NCBI Taxonomy" id="2800421"/>
    <lineage>
        <taxon>Bacteria</taxon>
        <taxon>Pseudomonadati</taxon>
        <taxon>Verrucomicrobiota</taxon>
        <taxon>Verrucomicrobiia</taxon>
        <taxon>Verrucomicrobiales</taxon>
        <taxon>Verrucomicrobiaceae</taxon>
        <taxon>Oceaniferula</taxon>
    </lineage>
</organism>
<dbReference type="InterPro" id="IPR001296">
    <property type="entry name" value="Glyco_trans_1"/>
</dbReference>
<sequence length="362" mass="39927">MDSIGGAQRHVVELCQAARAAGHEVHLAYGGSCALSFQETEGIELHPIGAMLREISPLKDWAAMKELLDLMKKIHPDLVATHSTKAGILGRLAAARAKVCNLHTVHGWSVSFSGNAFKRLIYRQIESRVHRLADGIICVCKYDHAHALKLGFDPEKLRVIYNGRPYSSVQANIKTDNFEEPVRIVSIGRMAWPKQPEQLLRYLTVDRESRLDLLGDGPREEEVKNYAKELGVSDRVTFHGHVDQIDPILAQADIFALVSDWEGFPMSTLEAMAVGLPTVVSRVGGAAEAIDEGVTGFTIARGDEQALHSCLKKLVAAPDLRRDLGRAARELYNRKFKLSAMVTETLEFYQECLSGSSPSSSE</sequence>
<comment type="caution">
    <text evidence="3">The sequence shown here is derived from an EMBL/GenBank/DDBJ whole genome shotgun (WGS) entry which is preliminary data.</text>
</comment>
<feature type="domain" description="Glycosyltransferase subfamily 4-like N-terminal" evidence="2">
    <location>
        <begin position="4"/>
        <end position="163"/>
    </location>
</feature>
<reference evidence="3" key="1">
    <citation type="submission" date="2021-01" db="EMBL/GenBank/DDBJ databases">
        <title>Modified the classification status of verrucomicrobia.</title>
        <authorList>
            <person name="Feng X."/>
        </authorList>
    </citation>
    <scope>NUCLEOTIDE SEQUENCE</scope>
    <source>
        <strain evidence="3">5K15</strain>
    </source>
</reference>
<dbReference type="InterPro" id="IPR050194">
    <property type="entry name" value="Glycosyltransferase_grp1"/>
</dbReference>
<dbReference type="Pfam" id="PF00534">
    <property type="entry name" value="Glycos_transf_1"/>
    <property type="match status" value="1"/>
</dbReference>
<evidence type="ECO:0000313" key="4">
    <source>
        <dbReference type="Proteomes" id="UP000634206"/>
    </source>
</evidence>
<proteinExistence type="predicted"/>